<gene>
    <name evidence="1" type="ORF">ALC56_13519</name>
</gene>
<proteinExistence type="predicted"/>
<name>A0A195EVG3_9HYME</name>
<feature type="non-terminal residue" evidence="1">
    <location>
        <position position="1"/>
    </location>
</feature>
<keyword evidence="2" id="KW-1185">Reference proteome</keyword>
<accession>A0A195EVG3</accession>
<dbReference type="Proteomes" id="UP000078541">
    <property type="component" value="Unassembled WGS sequence"/>
</dbReference>
<protein>
    <submittedName>
        <fullName evidence="1">Uncharacterized protein</fullName>
    </submittedName>
</protein>
<evidence type="ECO:0000313" key="2">
    <source>
        <dbReference type="Proteomes" id="UP000078541"/>
    </source>
</evidence>
<reference evidence="1 2" key="1">
    <citation type="submission" date="2016-03" db="EMBL/GenBank/DDBJ databases">
        <title>Trachymyrmex septentrionalis WGS genome.</title>
        <authorList>
            <person name="Nygaard S."/>
            <person name="Hu H."/>
            <person name="Boomsma J."/>
            <person name="Zhang G."/>
        </authorList>
    </citation>
    <scope>NUCLEOTIDE SEQUENCE [LARGE SCALE GENOMIC DNA]</scope>
    <source>
        <strain evidence="1">Tsep2-gDNA-1</strain>
        <tissue evidence="1">Whole body</tissue>
    </source>
</reference>
<evidence type="ECO:0000313" key="1">
    <source>
        <dbReference type="EMBL" id="KYN32141.1"/>
    </source>
</evidence>
<sequence length="151" mass="17203">REGRNDEKLWGYGYPQGRWGRSIARLESVDLTVSKGNLDMRPEPNGTSSYFCLRRLAPFANVIAGDYFEVESIPDIFCSMYVTLTTWKDICGSRASKRLGGITLCPWYDDDRLAVVVVEMTTRLVARPEDDDDDDEVRERARDSAVGYHCH</sequence>
<dbReference type="AlphaFoldDB" id="A0A195EVG3"/>
<organism evidence="1 2">
    <name type="scientific">Trachymyrmex septentrionalis</name>
    <dbReference type="NCBI Taxonomy" id="34720"/>
    <lineage>
        <taxon>Eukaryota</taxon>
        <taxon>Metazoa</taxon>
        <taxon>Ecdysozoa</taxon>
        <taxon>Arthropoda</taxon>
        <taxon>Hexapoda</taxon>
        <taxon>Insecta</taxon>
        <taxon>Pterygota</taxon>
        <taxon>Neoptera</taxon>
        <taxon>Endopterygota</taxon>
        <taxon>Hymenoptera</taxon>
        <taxon>Apocrita</taxon>
        <taxon>Aculeata</taxon>
        <taxon>Formicoidea</taxon>
        <taxon>Formicidae</taxon>
        <taxon>Myrmicinae</taxon>
        <taxon>Trachymyrmex</taxon>
    </lineage>
</organism>
<dbReference type="EMBL" id="KQ981954">
    <property type="protein sequence ID" value="KYN32141.1"/>
    <property type="molecule type" value="Genomic_DNA"/>
</dbReference>